<evidence type="ECO:0000313" key="4">
    <source>
        <dbReference type="EMBL" id="CAB4267805.1"/>
    </source>
</evidence>
<dbReference type="InterPro" id="IPR046960">
    <property type="entry name" value="PPR_At4g14850-like_plant"/>
</dbReference>
<dbReference type="Pfam" id="PF20431">
    <property type="entry name" value="E_motif"/>
    <property type="match status" value="1"/>
</dbReference>
<comment type="similarity">
    <text evidence="2">Belongs to the PPR family. PCMP-E subfamily.</text>
</comment>
<dbReference type="InterPro" id="IPR002885">
    <property type="entry name" value="PPR_rpt"/>
</dbReference>
<reference evidence="4 5" key="1">
    <citation type="submission" date="2020-05" db="EMBL/GenBank/DDBJ databases">
        <authorList>
            <person name="Campoy J."/>
            <person name="Schneeberger K."/>
            <person name="Spophaly S."/>
        </authorList>
    </citation>
    <scope>NUCLEOTIDE SEQUENCE [LARGE SCALE GENOMIC DNA]</scope>
    <source>
        <strain evidence="4">PruArmRojPasFocal</strain>
    </source>
</reference>
<evidence type="ECO:0000313" key="5">
    <source>
        <dbReference type="Proteomes" id="UP000507222"/>
    </source>
</evidence>
<accession>A0A6J5TXP1</accession>
<evidence type="ECO:0000256" key="1">
    <source>
        <dbReference type="ARBA" id="ARBA00022737"/>
    </source>
</evidence>
<dbReference type="Pfam" id="PF01535">
    <property type="entry name" value="PPR"/>
    <property type="match status" value="10"/>
</dbReference>
<feature type="repeat" description="PPR" evidence="3">
    <location>
        <begin position="369"/>
        <end position="399"/>
    </location>
</feature>
<dbReference type="GO" id="GO:0009451">
    <property type="term" value="P:RNA modification"/>
    <property type="evidence" value="ECO:0007669"/>
    <property type="project" value="InterPro"/>
</dbReference>
<evidence type="ECO:0000256" key="2">
    <source>
        <dbReference type="ARBA" id="ARBA00061659"/>
    </source>
</evidence>
<proteinExistence type="inferred from homology"/>
<name>A0A6J5TXP1_PRUAR</name>
<dbReference type="PANTHER" id="PTHR47926">
    <property type="entry name" value="PENTATRICOPEPTIDE REPEAT-CONTAINING PROTEIN"/>
    <property type="match status" value="1"/>
</dbReference>
<feature type="repeat" description="PPR" evidence="3">
    <location>
        <begin position="268"/>
        <end position="302"/>
    </location>
</feature>
<organism evidence="4 5">
    <name type="scientific">Prunus armeniaca</name>
    <name type="common">Apricot</name>
    <name type="synonym">Armeniaca vulgaris</name>
    <dbReference type="NCBI Taxonomy" id="36596"/>
    <lineage>
        <taxon>Eukaryota</taxon>
        <taxon>Viridiplantae</taxon>
        <taxon>Streptophyta</taxon>
        <taxon>Embryophyta</taxon>
        <taxon>Tracheophyta</taxon>
        <taxon>Spermatophyta</taxon>
        <taxon>Magnoliopsida</taxon>
        <taxon>eudicotyledons</taxon>
        <taxon>Gunneridae</taxon>
        <taxon>Pentapetalae</taxon>
        <taxon>rosids</taxon>
        <taxon>fabids</taxon>
        <taxon>Rosales</taxon>
        <taxon>Rosaceae</taxon>
        <taxon>Amygdaloideae</taxon>
        <taxon>Amygdaleae</taxon>
        <taxon>Prunus</taxon>
    </lineage>
</organism>
<dbReference type="InterPro" id="IPR046848">
    <property type="entry name" value="E_motif"/>
</dbReference>
<dbReference type="Gene3D" id="1.25.40.10">
    <property type="entry name" value="Tetratricopeptide repeat domain"/>
    <property type="match status" value="5"/>
</dbReference>
<protein>
    <recommendedName>
        <fullName evidence="6">Pentacotripeptide-repeat region of PRORP domain-containing protein</fullName>
    </recommendedName>
</protein>
<dbReference type="Pfam" id="PF13041">
    <property type="entry name" value="PPR_2"/>
    <property type="match status" value="2"/>
</dbReference>
<feature type="repeat" description="PPR" evidence="3">
    <location>
        <begin position="133"/>
        <end position="167"/>
    </location>
</feature>
<gene>
    <name evidence="4" type="ORF">CURHAP_LOCUS10689</name>
</gene>
<feature type="repeat" description="PPR" evidence="3">
    <location>
        <begin position="71"/>
        <end position="101"/>
    </location>
</feature>
<dbReference type="EMBL" id="CAEKDK010000001">
    <property type="protein sequence ID" value="CAB4267805.1"/>
    <property type="molecule type" value="Genomic_DNA"/>
</dbReference>
<dbReference type="GO" id="GO:0003723">
    <property type="term" value="F:RNA binding"/>
    <property type="evidence" value="ECO:0007669"/>
    <property type="project" value="InterPro"/>
</dbReference>
<dbReference type="Proteomes" id="UP000507222">
    <property type="component" value="Unassembled WGS sequence"/>
</dbReference>
<dbReference type="InterPro" id="IPR011990">
    <property type="entry name" value="TPR-like_helical_dom_sf"/>
</dbReference>
<sequence length="616" mass="68406">MSMDVHSLFRILHSCNTHHSIYLGKQLHLICLKKGIINSAVAFGNRLLQVYVKCGRMTDALKLFDDMPQRNCFSWNTLIEGYTKSGDLEKSLQLFEEMPRKDDFTWNLIVSGFAKVGKLEIAHSLFDDMPRRNWVVWNSMIHGYSKKGCPRDALRLFQDLSSDGLTLSHECKFVLATVIGACGDLFALGCGKQVHARIFIDEVEFDSVLASSLINLYGKCGDLDSASHVFNMMKEPDDYSLSALISGYGNCGRMDDARRIFDTKSNPDVALWNSLISGYVNSNENIGALVLFREMLKNGVHGNSFTLASVLTAISISGILKQAEQMHTHACKVGLIGNVIVASAILDAYSKRGSPNNACRLFSELKAFDTILLNSMITVYSNCGRVEDAKQIFKAMPSKSLISWNSMIVGLSQNGCPIEALDLFRQMNKLDLRMDKFSLASVLSSCATISSLEYGEQSNEVAWNSMLIGYATNGHGIEALALFNEMRLAGVEPNEITFTGDYHIDPGIEHYACMIDLFSRAGFLEEAMNLVEVMPFKADASILSSVLRGCVAHEHKDLGKKMAERIIELDSGNSGAYVQLSNIFAYVKEWEGSAQVRQVMRDKRVEKNPGFSWSDC</sequence>
<dbReference type="PANTHER" id="PTHR47926:SF392">
    <property type="entry name" value="PENTATRICOPEPTIDE REPEAT-CONTAINING PROTEIN"/>
    <property type="match status" value="1"/>
</dbReference>
<feature type="repeat" description="PPR" evidence="3">
    <location>
        <begin position="206"/>
        <end position="236"/>
    </location>
</feature>
<feature type="repeat" description="PPR" evidence="3">
    <location>
        <begin position="459"/>
        <end position="493"/>
    </location>
</feature>
<dbReference type="AlphaFoldDB" id="A0A6J5TXP1"/>
<dbReference type="FunFam" id="1.25.40.10:FF:000797">
    <property type="entry name" value="Pentatricopeptide repeat-containing protein chloroplastic"/>
    <property type="match status" value="1"/>
</dbReference>
<evidence type="ECO:0008006" key="6">
    <source>
        <dbReference type="Google" id="ProtNLM"/>
    </source>
</evidence>
<evidence type="ECO:0000256" key="3">
    <source>
        <dbReference type="PROSITE-ProRule" id="PRU00708"/>
    </source>
</evidence>
<keyword evidence="1" id="KW-0677">Repeat</keyword>
<feature type="repeat" description="PPR" evidence="3">
    <location>
        <begin position="102"/>
        <end position="132"/>
    </location>
</feature>
<dbReference type="GO" id="GO:0005737">
    <property type="term" value="C:cytoplasm"/>
    <property type="evidence" value="ECO:0007669"/>
    <property type="project" value="UniProtKB-ARBA"/>
</dbReference>
<dbReference type="PROSITE" id="PS51375">
    <property type="entry name" value="PPR"/>
    <property type="match status" value="8"/>
</dbReference>
<feature type="repeat" description="PPR" evidence="3">
    <location>
        <begin position="400"/>
        <end position="434"/>
    </location>
</feature>
<dbReference type="NCBIfam" id="TIGR00756">
    <property type="entry name" value="PPR"/>
    <property type="match status" value="8"/>
</dbReference>